<proteinExistence type="predicted"/>
<protein>
    <submittedName>
        <fullName evidence="2">Uncharacterized protein</fullName>
    </submittedName>
</protein>
<keyword evidence="3" id="KW-1185">Reference proteome</keyword>
<reference evidence="2 3" key="1">
    <citation type="journal article" date="2021" name="Elife">
        <title>Chloroplast acquisition without the gene transfer in kleptoplastic sea slugs, Plakobranchus ocellatus.</title>
        <authorList>
            <person name="Maeda T."/>
            <person name="Takahashi S."/>
            <person name="Yoshida T."/>
            <person name="Shimamura S."/>
            <person name="Takaki Y."/>
            <person name="Nagai Y."/>
            <person name="Toyoda A."/>
            <person name="Suzuki Y."/>
            <person name="Arimoto A."/>
            <person name="Ishii H."/>
            <person name="Satoh N."/>
            <person name="Nishiyama T."/>
            <person name="Hasebe M."/>
            <person name="Maruyama T."/>
            <person name="Minagawa J."/>
            <person name="Obokata J."/>
            <person name="Shigenobu S."/>
        </authorList>
    </citation>
    <scope>NUCLEOTIDE SEQUENCE [LARGE SCALE GENOMIC DNA]</scope>
</reference>
<evidence type="ECO:0000256" key="1">
    <source>
        <dbReference type="SAM" id="MobiDB-lite"/>
    </source>
</evidence>
<evidence type="ECO:0000313" key="3">
    <source>
        <dbReference type="Proteomes" id="UP000735302"/>
    </source>
</evidence>
<dbReference type="AlphaFoldDB" id="A0AAV4DHI9"/>
<accession>A0AAV4DHI9</accession>
<dbReference type="Proteomes" id="UP000735302">
    <property type="component" value="Unassembled WGS sequence"/>
</dbReference>
<comment type="caution">
    <text evidence="2">The sequence shown here is derived from an EMBL/GenBank/DDBJ whole genome shotgun (WGS) entry which is preliminary data.</text>
</comment>
<dbReference type="EMBL" id="BLXT01007896">
    <property type="protein sequence ID" value="GFO43722.1"/>
    <property type="molecule type" value="Genomic_DNA"/>
</dbReference>
<sequence length="102" mass="11554">MASTSQSFISREGAGEGVGSTVANESALRSARPFCCGFEPHNRCPGLTRAQKPEIILLWTGYIRKKTFLRDFVAKYRRKTQYGCNKKLDLGFVIERTTTREF</sequence>
<evidence type="ECO:0000313" key="2">
    <source>
        <dbReference type="EMBL" id="GFO43722.1"/>
    </source>
</evidence>
<gene>
    <name evidence="2" type="ORF">PoB_007022700</name>
</gene>
<organism evidence="2 3">
    <name type="scientific">Plakobranchus ocellatus</name>
    <dbReference type="NCBI Taxonomy" id="259542"/>
    <lineage>
        <taxon>Eukaryota</taxon>
        <taxon>Metazoa</taxon>
        <taxon>Spiralia</taxon>
        <taxon>Lophotrochozoa</taxon>
        <taxon>Mollusca</taxon>
        <taxon>Gastropoda</taxon>
        <taxon>Heterobranchia</taxon>
        <taxon>Euthyneura</taxon>
        <taxon>Panpulmonata</taxon>
        <taxon>Sacoglossa</taxon>
        <taxon>Placobranchoidea</taxon>
        <taxon>Plakobranchidae</taxon>
        <taxon>Plakobranchus</taxon>
    </lineage>
</organism>
<feature type="region of interest" description="Disordered" evidence="1">
    <location>
        <begin position="1"/>
        <end position="22"/>
    </location>
</feature>
<name>A0AAV4DHI9_9GAST</name>